<evidence type="ECO:0000313" key="2">
    <source>
        <dbReference type="Proteomes" id="UP001597046"/>
    </source>
</evidence>
<dbReference type="RefSeq" id="WP_386054360.1">
    <property type="nucleotide sequence ID" value="NZ_JBHTKH010000017.1"/>
</dbReference>
<gene>
    <name evidence="1" type="ORF">ACFQ2V_18480</name>
</gene>
<protein>
    <recommendedName>
        <fullName evidence="3">YCII-related domain-containing protein</fullName>
    </recommendedName>
</protein>
<proteinExistence type="predicted"/>
<evidence type="ECO:0008006" key="3">
    <source>
        <dbReference type="Google" id="ProtNLM"/>
    </source>
</evidence>
<dbReference type="EMBL" id="JBHTKH010000017">
    <property type="protein sequence ID" value="MFD1056303.1"/>
    <property type="molecule type" value="Genomic_DNA"/>
</dbReference>
<evidence type="ECO:0000313" key="1">
    <source>
        <dbReference type="EMBL" id="MFD1056303.1"/>
    </source>
</evidence>
<comment type="caution">
    <text evidence="1">The sequence shown here is derived from an EMBL/GenBank/DDBJ whole genome shotgun (WGS) entry which is preliminary data.</text>
</comment>
<organism evidence="1 2">
    <name type="scientific">Terrabacter terrigena</name>
    <dbReference type="NCBI Taxonomy" id="574718"/>
    <lineage>
        <taxon>Bacteria</taxon>
        <taxon>Bacillati</taxon>
        <taxon>Actinomycetota</taxon>
        <taxon>Actinomycetes</taxon>
        <taxon>Micrococcales</taxon>
        <taxon>Intrasporangiaceae</taxon>
        <taxon>Terrabacter</taxon>
    </lineage>
</organism>
<keyword evidence="2" id="KW-1185">Reference proteome</keyword>
<reference evidence="2" key="1">
    <citation type="journal article" date="2019" name="Int. J. Syst. Evol. Microbiol.">
        <title>The Global Catalogue of Microorganisms (GCM) 10K type strain sequencing project: providing services to taxonomists for standard genome sequencing and annotation.</title>
        <authorList>
            <consortium name="The Broad Institute Genomics Platform"/>
            <consortium name="The Broad Institute Genome Sequencing Center for Infectious Disease"/>
            <person name="Wu L."/>
            <person name="Ma J."/>
        </authorList>
    </citation>
    <scope>NUCLEOTIDE SEQUENCE [LARGE SCALE GENOMIC DNA]</scope>
    <source>
        <strain evidence="2">CCUG 57508</strain>
    </source>
</reference>
<dbReference type="Proteomes" id="UP001597046">
    <property type="component" value="Unassembled WGS sequence"/>
</dbReference>
<name>A0ABW3N041_9MICO</name>
<sequence length="115" mass="12151">MSPDVTDEQIQALAATARPFSLAVLRWAPGRHQYGAAAIELEHQRRMVSMRADGVVAVLCPVLSDTTAGVAVMTVPVDEARTIMADDPCVQAGMMTVEVQPCLGFPGDTVPDVAS</sequence>
<accession>A0ABW3N041</accession>